<reference evidence="8" key="1">
    <citation type="submission" date="2025-08" db="UniProtKB">
        <authorList>
            <consortium name="RefSeq"/>
        </authorList>
    </citation>
    <scope>IDENTIFICATION</scope>
    <source>
        <tissue evidence="8">Seedling</tissue>
    </source>
</reference>
<dbReference type="GO" id="GO:0008270">
    <property type="term" value="F:zinc ion binding"/>
    <property type="evidence" value="ECO:0007669"/>
    <property type="project" value="UniProtKB-KW"/>
</dbReference>
<evidence type="ECO:0000256" key="4">
    <source>
        <dbReference type="ARBA" id="ARBA00023015"/>
    </source>
</evidence>
<dbReference type="SUPFAM" id="SSF57903">
    <property type="entry name" value="FYVE/PHD zinc finger"/>
    <property type="match status" value="1"/>
</dbReference>
<sequence>MIKLHDYDEEILVWGGVNVRRFCNLVVKCMKRRSVVKCVGGKNNFVRNNVTVCLKCGGEGFSVELVYCEKCQDYAMHWYCLDVPPTSPNQSVSWFCEDCEPEVEITCSSSSSKLLDSKEMQANKSREGKKKTTKDADKFAAEKEVQICEGNPSLRETHCSGNYYKDQKFTKEWKLVVKEKEAESLQTSPIAVSDLNASSMERYDCYVQSQPIIDPIWRGKLCMRNNFNTVDRLAVVAHLSTLACTKVHETAKLLPELLFLELTHRSRVWPKSFENLGPSNHDIALYFFPDSIRVENIFDVLVDEMIQQNLAMRAVLENAELLIFPSTVLPMQHWRFQTKFYLWGVFRRKQNSHPAGDVVPKSEKSLALARYRHSPISPLSNIGSYDYDSVP</sequence>
<dbReference type="KEGG" id="zju:107421683"/>
<dbReference type="Gene3D" id="3.30.40.10">
    <property type="entry name" value="Zinc/RING finger domain, C3HC4 (zinc finger)"/>
    <property type="match status" value="1"/>
</dbReference>
<dbReference type="SMART" id="SM00249">
    <property type="entry name" value="PHD"/>
    <property type="match status" value="1"/>
</dbReference>
<dbReference type="PANTHER" id="PTHR33304:SF18">
    <property type="entry name" value="CHROMATIN REGULATOR PHD FAMILY-RELATED"/>
    <property type="match status" value="1"/>
</dbReference>
<keyword evidence="3" id="KW-0862">Zinc</keyword>
<evidence type="ECO:0000256" key="1">
    <source>
        <dbReference type="ARBA" id="ARBA00022723"/>
    </source>
</evidence>
<dbReference type="AlphaFoldDB" id="A0A6P4A0X7"/>
<keyword evidence="1" id="KW-0479">Metal-binding</keyword>
<dbReference type="InterPro" id="IPR013083">
    <property type="entry name" value="Znf_RING/FYVE/PHD"/>
</dbReference>
<dbReference type="GeneID" id="107421683"/>
<gene>
    <name evidence="8" type="primary">LOC107421683</name>
</gene>
<dbReference type="RefSeq" id="XP_015886452.1">
    <property type="nucleotide sequence ID" value="XM_016030966.4"/>
</dbReference>
<dbReference type="GO" id="GO:0034244">
    <property type="term" value="P:negative regulation of transcription elongation by RNA polymerase II"/>
    <property type="evidence" value="ECO:0007669"/>
    <property type="project" value="InterPro"/>
</dbReference>
<dbReference type="Pfam" id="PF23121">
    <property type="entry name" value="SPOC_AIPP2"/>
    <property type="match status" value="1"/>
</dbReference>
<dbReference type="InterPro" id="IPR056280">
    <property type="entry name" value="AIPP2-like_SPOC"/>
</dbReference>
<feature type="domain" description="Zinc finger PHD-type" evidence="6">
    <location>
        <begin position="52"/>
        <end position="100"/>
    </location>
</feature>
<dbReference type="Pfam" id="PF00628">
    <property type="entry name" value="PHD"/>
    <property type="match status" value="1"/>
</dbReference>
<proteinExistence type="predicted"/>
<dbReference type="InterPro" id="IPR049914">
    <property type="entry name" value="PHD1-3/5-6"/>
</dbReference>
<organism evidence="7 8">
    <name type="scientific">Ziziphus jujuba</name>
    <name type="common">Chinese jujube</name>
    <name type="synonym">Ziziphus sativa</name>
    <dbReference type="NCBI Taxonomy" id="326968"/>
    <lineage>
        <taxon>Eukaryota</taxon>
        <taxon>Viridiplantae</taxon>
        <taxon>Streptophyta</taxon>
        <taxon>Embryophyta</taxon>
        <taxon>Tracheophyta</taxon>
        <taxon>Spermatophyta</taxon>
        <taxon>Magnoliopsida</taxon>
        <taxon>eudicotyledons</taxon>
        <taxon>Gunneridae</taxon>
        <taxon>Pentapetalae</taxon>
        <taxon>rosids</taxon>
        <taxon>fabids</taxon>
        <taxon>Rosales</taxon>
        <taxon>Rhamnaceae</taxon>
        <taxon>Paliureae</taxon>
        <taxon>Ziziphus</taxon>
    </lineage>
</organism>
<evidence type="ECO:0000313" key="8">
    <source>
        <dbReference type="RefSeq" id="XP_015886452.1"/>
    </source>
</evidence>
<dbReference type="InterPro" id="IPR011011">
    <property type="entry name" value="Znf_FYVE_PHD"/>
</dbReference>
<dbReference type="InterPro" id="IPR001965">
    <property type="entry name" value="Znf_PHD"/>
</dbReference>
<keyword evidence="7" id="KW-1185">Reference proteome</keyword>
<evidence type="ECO:0000256" key="3">
    <source>
        <dbReference type="ARBA" id="ARBA00022833"/>
    </source>
</evidence>
<evidence type="ECO:0000259" key="6">
    <source>
        <dbReference type="SMART" id="SM00249"/>
    </source>
</evidence>
<dbReference type="GO" id="GO:0140566">
    <property type="term" value="F:histone reader activity"/>
    <property type="evidence" value="ECO:0007669"/>
    <property type="project" value="InterPro"/>
</dbReference>
<dbReference type="Proteomes" id="UP001652623">
    <property type="component" value="Chromosome 5"/>
</dbReference>
<keyword evidence="5" id="KW-0804">Transcription</keyword>
<keyword evidence="2" id="KW-0863">Zinc-finger</keyword>
<evidence type="ECO:0000256" key="5">
    <source>
        <dbReference type="ARBA" id="ARBA00023163"/>
    </source>
</evidence>
<protein>
    <submittedName>
        <fullName evidence="8">PHD finger-containing protein 1 isoform X1</fullName>
    </submittedName>
</protein>
<accession>A0A6P4A0X7</accession>
<dbReference type="InterPro" id="IPR019787">
    <property type="entry name" value="Znf_PHD-finger"/>
</dbReference>
<dbReference type="PANTHER" id="PTHR33304">
    <property type="match status" value="1"/>
</dbReference>
<evidence type="ECO:0000313" key="7">
    <source>
        <dbReference type="Proteomes" id="UP001652623"/>
    </source>
</evidence>
<keyword evidence="4" id="KW-0805">Transcription regulation</keyword>
<name>A0A6P4A0X7_ZIZJJ</name>
<evidence type="ECO:0000256" key="2">
    <source>
        <dbReference type="ARBA" id="ARBA00022771"/>
    </source>
</evidence>